<evidence type="ECO:0000256" key="10">
    <source>
        <dbReference type="RuleBase" id="RU364013"/>
    </source>
</evidence>
<dbReference type="SUPFAM" id="SSF50729">
    <property type="entry name" value="PH domain-like"/>
    <property type="match status" value="1"/>
</dbReference>
<dbReference type="AlphaFoldDB" id="A0A3R6VCW1"/>
<dbReference type="GO" id="GO:0003677">
    <property type="term" value="F:DNA binding"/>
    <property type="evidence" value="ECO:0007669"/>
    <property type="project" value="InterPro"/>
</dbReference>
<dbReference type="InterPro" id="IPR050454">
    <property type="entry name" value="RTT106/SSRP1_HistChap/FACT"/>
</dbReference>
<evidence type="ECO:0000256" key="11">
    <source>
        <dbReference type="SAM" id="MobiDB-lite"/>
    </source>
</evidence>
<comment type="subcellular location">
    <subcellularLocation>
        <location evidence="10">Nucleus</location>
    </subcellularLocation>
    <subcellularLocation>
        <location evidence="10">Chromosome</location>
    </subcellularLocation>
</comment>
<evidence type="ECO:0000256" key="2">
    <source>
        <dbReference type="ARBA" id="ARBA00010060"/>
    </source>
</evidence>
<dbReference type="SMART" id="SM01287">
    <property type="entry name" value="Rtt106"/>
    <property type="match status" value="1"/>
</dbReference>
<evidence type="ECO:0000256" key="6">
    <source>
        <dbReference type="ARBA" id="ARBA00023015"/>
    </source>
</evidence>
<evidence type="ECO:0000256" key="4">
    <source>
        <dbReference type="ARBA" id="ARBA00022705"/>
    </source>
</evidence>
<dbReference type="VEuPathDB" id="FungiDB:H310_10998"/>
<name>A0A3R6VCW1_9STRA</name>
<keyword evidence="14" id="KW-1185">Reference proteome</keyword>
<dbReference type="InterPro" id="IPR013719">
    <property type="entry name" value="RTT106/SPT16-like_middle_dom"/>
</dbReference>
<dbReference type="Gene3D" id="2.30.29.30">
    <property type="entry name" value="Pleckstrin-homology domain (PH domain)/Phosphotyrosine-binding domain (PTB)"/>
    <property type="match status" value="1"/>
</dbReference>
<comment type="function">
    <text evidence="10">Component of the FACT complex, a general chromatin factor that acts to reorganize nucleosomes. The FACT complex is involved in multiple processes that require DNA as a template such as mRNA elongation, DNA replication and DNA repair. During transcription elongation the FACT complex acts as a histone chaperone that both destabilizes and restores nucleosomal structure. It facilitates the passage of RNA polymerase II and transcription by promoting the dissociation of one histone H2A-H2B dimer from the nucleosome, then subsequently promotes the reestablishment of the nucleosome following the passage of RNA polymerase II.</text>
</comment>
<comment type="similarity">
    <text evidence="1">Belongs to the RTT106 family.</text>
</comment>
<evidence type="ECO:0000256" key="1">
    <source>
        <dbReference type="ARBA" id="ARBA00006159"/>
    </source>
</evidence>
<evidence type="ECO:0000256" key="7">
    <source>
        <dbReference type="ARBA" id="ARBA00023163"/>
    </source>
</evidence>
<comment type="caution">
    <text evidence="13">The sequence shown here is derived from an EMBL/GenBank/DDBJ whole genome shotgun (WGS) entry which is preliminary data.</text>
</comment>
<keyword evidence="7 10" id="KW-0804">Transcription</keyword>
<organism evidence="13 14">
    <name type="scientific">Aphanomyces invadans</name>
    <dbReference type="NCBI Taxonomy" id="157072"/>
    <lineage>
        <taxon>Eukaryota</taxon>
        <taxon>Sar</taxon>
        <taxon>Stramenopiles</taxon>
        <taxon>Oomycota</taxon>
        <taxon>Saprolegniomycetes</taxon>
        <taxon>Saprolegniales</taxon>
        <taxon>Verrucalvaceae</taxon>
        <taxon>Aphanomyces</taxon>
    </lineage>
</organism>
<dbReference type="PRINTS" id="PR00887">
    <property type="entry name" value="SSRCOGNITION"/>
</dbReference>
<keyword evidence="5 10" id="KW-0227">DNA damage</keyword>
<keyword evidence="6 10" id="KW-0805">Transcription regulation</keyword>
<sequence length="452" mass="50088">MTLTEELRKASELTTTRDEVPPDELAAEIDTPFDLVDAIEKHNPTSLSDAIAATYVTNETDGERQWSQTILFLEEALAIAKHKHEVAARSKGADISNSALVTLCKVPTIVPKGKALDIVFGETDLVIQGKDFNLSTPYSNIDVVLKLPEYEAVAKLTAHKYQFILRLKTPVTHKKNRLSYLSFVLGCFAEQSDANVVFHVDEAVEDFTDKKLHEIAEMLLQSLTSMTVIKTYPEVSGKRYVSTSGAPYVKCYRRTSPGILFFLPQGLCFVNPPVFLSRQEIDSISWSRETSEALRTFDVTVEMVDGQRYEFSMLEKEEIPSITEFVGFFKTLRDEDDGIAPDDDAVENGEDMEDDEGEHTADDGSDNDQPPAKKKAKTTKNANVTHKNGKGTTTPMAAPPVDDDDDEADSNYEQDDDDGESEEDEWVGSESCSDRAMDSDDSGGSDVNEDSD</sequence>
<evidence type="ECO:0000313" key="14">
    <source>
        <dbReference type="Proteomes" id="UP000285060"/>
    </source>
</evidence>
<feature type="compositionally biased region" description="Acidic residues" evidence="11">
    <location>
        <begin position="439"/>
        <end position="452"/>
    </location>
</feature>
<reference evidence="13 14" key="1">
    <citation type="submission" date="2018-08" db="EMBL/GenBank/DDBJ databases">
        <title>Aphanomyces genome sequencing and annotation.</title>
        <authorList>
            <person name="Minardi D."/>
            <person name="Oidtmann B."/>
            <person name="Van Der Giezen M."/>
            <person name="Studholme D.J."/>
        </authorList>
    </citation>
    <scope>NUCLEOTIDE SEQUENCE [LARGE SCALE GENOMIC DNA]</scope>
    <source>
        <strain evidence="13 14">NJM0002</strain>
    </source>
</reference>
<dbReference type="GO" id="GO:0042393">
    <property type="term" value="F:histone binding"/>
    <property type="evidence" value="ECO:0007669"/>
    <property type="project" value="TreeGrafter"/>
</dbReference>
<feature type="compositionally biased region" description="Acidic residues" evidence="11">
    <location>
        <begin position="334"/>
        <end position="357"/>
    </location>
</feature>
<evidence type="ECO:0000256" key="3">
    <source>
        <dbReference type="ARBA" id="ARBA00022454"/>
    </source>
</evidence>
<dbReference type="GO" id="GO:0031491">
    <property type="term" value="F:nucleosome binding"/>
    <property type="evidence" value="ECO:0007669"/>
    <property type="project" value="TreeGrafter"/>
</dbReference>
<proteinExistence type="inferred from homology"/>
<keyword evidence="4 10" id="KW-0235">DNA replication</keyword>
<comment type="similarity">
    <text evidence="2 10">Belongs to the SSRP1 family.</text>
</comment>
<gene>
    <name evidence="13" type="ORF">DYB32_003656</name>
</gene>
<dbReference type="InterPro" id="IPR000969">
    <property type="entry name" value="SSRP1/POB3"/>
</dbReference>
<evidence type="ECO:0000259" key="12">
    <source>
        <dbReference type="SMART" id="SM01287"/>
    </source>
</evidence>
<dbReference type="InterPro" id="IPR011993">
    <property type="entry name" value="PH-like_dom_sf"/>
</dbReference>
<dbReference type="PANTHER" id="PTHR45849:SF3">
    <property type="entry name" value="HISTONE CHAPERONE RTT106"/>
    <property type="match status" value="1"/>
</dbReference>
<keyword evidence="9 10" id="KW-0539">Nucleus</keyword>
<dbReference type="GO" id="GO:0006260">
    <property type="term" value="P:DNA replication"/>
    <property type="evidence" value="ECO:0007669"/>
    <property type="project" value="UniProtKB-KW"/>
</dbReference>
<keyword evidence="3 10" id="KW-0158">Chromosome</keyword>
<keyword evidence="8 10" id="KW-0234">DNA repair</keyword>
<feature type="domain" description="Histone chaperone RTT106/FACT complex subunit SPT16-like middle" evidence="12">
    <location>
        <begin position="246"/>
        <end position="336"/>
    </location>
</feature>
<feature type="compositionally biased region" description="Acidic residues" evidence="11">
    <location>
        <begin position="401"/>
        <end position="427"/>
    </location>
</feature>
<dbReference type="GO" id="GO:0006281">
    <property type="term" value="P:DNA repair"/>
    <property type="evidence" value="ECO:0007669"/>
    <property type="project" value="UniProtKB-KW"/>
</dbReference>
<dbReference type="GO" id="GO:0005634">
    <property type="term" value="C:nucleus"/>
    <property type="evidence" value="ECO:0007669"/>
    <property type="project" value="UniProtKB-SubCell"/>
</dbReference>
<dbReference type="GO" id="GO:0005694">
    <property type="term" value="C:chromosome"/>
    <property type="evidence" value="ECO:0007669"/>
    <property type="project" value="UniProtKB-SubCell"/>
</dbReference>
<evidence type="ECO:0000256" key="8">
    <source>
        <dbReference type="ARBA" id="ARBA00023204"/>
    </source>
</evidence>
<protein>
    <recommendedName>
        <fullName evidence="10">FACT complex subunit SSRP1</fullName>
    </recommendedName>
</protein>
<accession>A0A3R6VCW1</accession>
<dbReference type="EMBL" id="QUSY01000230">
    <property type="protein sequence ID" value="RHY31247.1"/>
    <property type="molecule type" value="Genomic_DNA"/>
</dbReference>
<evidence type="ECO:0000256" key="9">
    <source>
        <dbReference type="ARBA" id="ARBA00023242"/>
    </source>
</evidence>
<dbReference type="Pfam" id="PF08512">
    <property type="entry name" value="Rttp106-like_middle"/>
    <property type="match status" value="1"/>
</dbReference>
<dbReference type="Proteomes" id="UP000285060">
    <property type="component" value="Unassembled WGS sequence"/>
</dbReference>
<evidence type="ECO:0000313" key="13">
    <source>
        <dbReference type="EMBL" id="RHY31247.1"/>
    </source>
</evidence>
<dbReference type="PANTHER" id="PTHR45849">
    <property type="entry name" value="FACT COMPLEX SUBUNIT SSRP1"/>
    <property type="match status" value="1"/>
</dbReference>
<evidence type="ECO:0000256" key="5">
    <source>
        <dbReference type="ARBA" id="ARBA00022763"/>
    </source>
</evidence>
<feature type="region of interest" description="Disordered" evidence="11">
    <location>
        <begin position="334"/>
        <end position="452"/>
    </location>
</feature>
<dbReference type="Gene3D" id="2.30.29.150">
    <property type="match status" value="1"/>
</dbReference>